<dbReference type="PROSITE" id="PS51123">
    <property type="entry name" value="OMPA_2"/>
    <property type="match status" value="1"/>
</dbReference>
<dbReference type="PANTHER" id="PTHR30329:SF21">
    <property type="entry name" value="LIPOPROTEIN YIAD-RELATED"/>
    <property type="match status" value="1"/>
</dbReference>
<dbReference type="SUPFAM" id="SSF103088">
    <property type="entry name" value="OmpA-like"/>
    <property type="match status" value="1"/>
</dbReference>
<dbReference type="CDD" id="cd07185">
    <property type="entry name" value="OmpA_C-like"/>
    <property type="match status" value="1"/>
</dbReference>
<keyword evidence="10" id="KW-1185">Reference proteome</keyword>
<keyword evidence="3" id="KW-1003">Cell membrane</keyword>
<feature type="domain" description="OmpA-like" evidence="8">
    <location>
        <begin position="112"/>
        <end position="237"/>
    </location>
</feature>
<dbReference type="InterPro" id="IPR006665">
    <property type="entry name" value="OmpA-like"/>
</dbReference>
<evidence type="ECO:0000259" key="8">
    <source>
        <dbReference type="PROSITE" id="PS51123"/>
    </source>
</evidence>
<reference evidence="9 10" key="1">
    <citation type="submission" date="2016-09" db="EMBL/GenBank/DDBJ databases">
        <title>Genome sequence of Eubacterium angustum.</title>
        <authorList>
            <person name="Poehlein A."/>
            <person name="Daniel R."/>
        </authorList>
    </citation>
    <scope>NUCLEOTIDE SEQUENCE [LARGE SCALE GENOMIC DNA]</scope>
    <source>
        <strain evidence="9 10">DSM 1989</strain>
    </source>
</reference>
<evidence type="ECO:0000256" key="5">
    <source>
        <dbReference type="ARBA" id="ARBA00022989"/>
    </source>
</evidence>
<dbReference type="EMBL" id="MKIE01000002">
    <property type="protein sequence ID" value="OHW62766.1"/>
    <property type="molecule type" value="Genomic_DNA"/>
</dbReference>
<dbReference type="AlphaFoldDB" id="A0A1S1V851"/>
<dbReference type="InterPro" id="IPR025713">
    <property type="entry name" value="MotB-like_N_dom"/>
</dbReference>
<protein>
    <submittedName>
        <fullName evidence="9">Motility protein B</fullName>
    </submittedName>
</protein>
<dbReference type="OrthoDB" id="9815217at2"/>
<name>A0A1S1V851_9FIRM</name>
<dbReference type="Pfam" id="PF00691">
    <property type="entry name" value="OmpA"/>
    <property type="match status" value="1"/>
</dbReference>
<dbReference type="GO" id="GO:0005886">
    <property type="term" value="C:plasma membrane"/>
    <property type="evidence" value="ECO:0007669"/>
    <property type="project" value="UniProtKB-SubCell"/>
</dbReference>
<evidence type="ECO:0000256" key="1">
    <source>
        <dbReference type="ARBA" id="ARBA00004162"/>
    </source>
</evidence>
<evidence type="ECO:0000256" key="7">
    <source>
        <dbReference type="PROSITE-ProRule" id="PRU00473"/>
    </source>
</evidence>
<comment type="similarity">
    <text evidence="2">Belongs to the MotB family.</text>
</comment>
<comment type="caution">
    <text evidence="9">The sequence shown here is derived from an EMBL/GenBank/DDBJ whole genome shotgun (WGS) entry which is preliminary data.</text>
</comment>
<dbReference type="Pfam" id="PF13677">
    <property type="entry name" value="MotB_plug"/>
    <property type="match status" value="1"/>
</dbReference>
<comment type="subcellular location">
    <subcellularLocation>
        <location evidence="1">Cell membrane</location>
        <topology evidence="1">Single-pass membrane protein</topology>
    </subcellularLocation>
</comment>
<dbReference type="Gene3D" id="3.30.1330.60">
    <property type="entry name" value="OmpA-like domain"/>
    <property type="match status" value="1"/>
</dbReference>
<evidence type="ECO:0000313" key="9">
    <source>
        <dbReference type="EMBL" id="OHW62766.1"/>
    </source>
</evidence>
<proteinExistence type="inferred from homology"/>
<evidence type="ECO:0000256" key="6">
    <source>
        <dbReference type="ARBA" id="ARBA00023136"/>
    </source>
</evidence>
<accession>A0A1S1V851</accession>
<evidence type="ECO:0000256" key="3">
    <source>
        <dbReference type="ARBA" id="ARBA00022475"/>
    </source>
</evidence>
<organism evidence="9 10">
    <name type="scientific">Andreesenia angusta</name>
    <dbReference type="NCBI Taxonomy" id="39480"/>
    <lineage>
        <taxon>Bacteria</taxon>
        <taxon>Bacillati</taxon>
        <taxon>Bacillota</taxon>
        <taxon>Tissierellia</taxon>
        <taxon>Tissierellales</taxon>
        <taxon>Gottschalkiaceae</taxon>
        <taxon>Andreesenia</taxon>
    </lineage>
</organism>
<dbReference type="InterPro" id="IPR050330">
    <property type="entry name" value="Bact_OuterMem_StrucFunc"/>
</dbReference>
<evidence type="ECO:0000256" key="4">
    <source>
        <dbReference type="ARBA" id="ARBA00022692"/>
    </source>
</evidence>
<dbReference type="Proteomes" id="UP000180254">
    <property type="component" value="Unassembled WGS sequence"/>
</dbReference>
<dbReference type="PANTHER" id="PTHR30329">
    <property type="entry name" value="STATOR ELEMENT OF FLAGELLAR MOTOR COMPLEX"/>
    <property type="match status" value="1"/>
</dbReference>
<keyword evidence="6 7" id="KW-0472">Membrane</keyword>
<sequence>MARKKKEQEAPGGAPEWMTTYSDLVTLLLCFFVLLFAMSAVDAQKFKSVMQSFQGGTGVMPGTGTIEENGTSTGGEDPLVTEEINLSELKSSIDEYSEGEGLSDKLLTQIDERGLIIRMVDTVFFESGSADIKPETASLLDYVTDILIREEFADKHIKIEGHTDSDPVSGNGKYPTNWELSAARATSVLRYLVEQKGIDGTRVSSAGYGYFRPIAPNDTPENKSKNRRVDLVILRTSEEDLEPN</sequence>
<gene>
    <name evidence="9" type="primary">motB</name>
    <name evidence="9" type="ORF">EUAN_05500</name>
</gene>
<evidence type="ECO:0000313" key="10">
    <source>
        <dbReference type="Proteomes" id="UP000180254"/>
    </source>
</evidence>
<evidence type="ECO:0000256" key="2">
    <source>
        <dbReference type="ARBA" id="ARBA00008914"/>
    </source>
</evidence>
<dbReference type="RefSeq" id="WP_071061449.1">
    <property type="nucleotide sequence ID" value="NZ_MKIE01000002.1"/>
</dbReference>
<keyword evidence="4" id="KW-0812">Transmembrane</keyword>
<dbReference type="STRING" id="39480.EUAN_05500"/>
<keyword evidence="5" id="KW-1133">Transmembrane helix</keyword>
<dbReference type="InterPro" id="IPR036737">
    <property type="entry name" value="OmpA-like_sf"/>
</dbReference>